<evidence type="ECO:0000256" key="3">
    <source>
        <dbReference type="ARBA" id="ARBA00022452"/>
    </source>
</evidence>
<dbReference type="GO" id="GO:0006826">
    <property type="term" value="P:iron ion transport"/>
    <property type="evidence" value="ECO:0007669"/>
    <property type="project" value="UniProtKB-KW"/>
</dbReference>
<reference evidence="17" key="1">
    <citation type="submission" date="2017-02" db="EMBL/GenBank/DDBJ databases">
        <authorList>
            <person name="Varghese N."/>
            <person name="Submissions S."/>
        </authorList>
    </citation>
    <scope>NUCLEOTIDE SEQUENCE [LARGE SCALE GENOMIC DNA]</scope>
    <source>
        <strain evidence="17">UM2</strain>
    </source>
</reference>
<evidence type="ECO:0000256" key="10">
    <source>
        <dbReference type="ARBA" id="ARBA00023237"/>
    </source>
</evidence>
<keyword evidence="2 11" id="KW-0813">Transport</keyword>
<keyword evidence="7" id="KW-0406">Ion transport</keyword>
<dbReference type="GO" id="GO:0009279">
    <property type="term" value="C:cell outer membrane"/>
    <property type="evidence" value="ECO:0007669"/>
    <property type="project" value="UniProtKB-SubCell"/>
</dbReference>
<keyword evidence="5 11" id="KW-0812">Transmembrane</keyword>
<dbReference type="InterPro" id="IPR036942">
    <property type="entry name" value="Beta-barrel_TonB_sf"/>
</dbReference>
<dbReference type="Proteomes" id="UP000189818">
    <property type="component" value="Unassembled WGS sequence"/>
</dbReference>
<dbReference type="PANTHER" id="PTHR32552">
    <property type="entry name" value="FERRICHROME IRON RECEPTOR-RELATED"/>
    <property type="match status" value="1"/>
</dbReference>
<proteinExistence type="inferred from homology"/>
<protein>
    <submittedName>
        <fullName evidence="16">Iron complex outermembrane recepter protein</fullName>
    </submittedName>
</protein>
<evidence type="ECO:0000259" key="15">
    <source>
        <dbReference type="Pfam" id="PF07715"/>
    </source>
</evidence>
<evidence type="ECO:0000256" key="7">
    <source>
        <dbReference type="ARBA" id="ARBA00023065"/>
    </source>
</evidence>
<dbReference type="InterPro" id="IPR012910">
    <property type="entry name" value="Plug_dom"/>
</dbReference>
<dbReference type="PANTHER" id="PTHR32552:SF81">
    <property type="entry name" value="TONB-DEPENDENT OUTER MEMBRANE RECEPTOR"/>
    <property type="match status" value="1"/>
</dbReference>
<evidence type="ECO:0000313" key="17">
    <source>
        <dbReference type="Proteomes" id="UP000189818"/>
    </source>
</evidence>
<gene>
    <name evidence="16" type="ORF">SAMN06295920_104339</name>
</gene>
<dbReference type="EMBL" id="FUYM01000004">
    <property type="protein sequence ID" value="SKB63309.1"/>
    <property type="molecule type" value="Genomic_DNA"/>
</dbReference>
<feature type="signal peptide" evidence="13">
    <location>
        <begin position="1"/>
        <end position="22"/>
    </location>
</feature>
<keyword evidence="9 11" id="KW-0472">Membrane</keyword>
<feature type="domain" description="TonB-dependent receptor-like beta-barrel" evidence="14">
    <location>
        <begin position="314"/>
        <end position="721"/>
    </location>
</feature>
<evidence type="ECO:0000256" key="1">
    <source>
        <dbReference type="ARBA" id="ARBA00004571"/>
    </source>
</evidence>
<evidence type="ECO:0000256" key="2">
    <source>
        <dbReference type="ARBA" id="ARBA00022448"/>
    </source>
</evidence>
<dbReference type="Gene3D" id="2.40.170.20">
    <property type="entry name" value="TonB-dependent receptor, beta-barrel domain"/>
    <property type="match status" value="1"/>
</dbReference>
<evidence type="ECO:0000313" key="16">
    <source>
        <dbReference type="EMBL" id="SKB63309.1"/>
    </source>
</evidence>
<accession>A0A1T5CV25</accession>
<keyword evidence="6" id="KW-0408">Iron</keyword>
<dbReference type="Pfam" id="PF00593">
    <property type="entry name" value="TonB_dep_Rec_b-barrel"/>
    <property type="match status" value="1"/>
</dbReference>
<feature type="domain" description="TonB-dependent receptor plug" evidence="15">
    <location>
        <begin position="49"/>
        <end position="154"/>
    </location>
</feature>
<dbReference type="RefSeq" id="WP_079648228.1">
    <property type="nucleotide sequence ID" value="NZ_FUYM01000004.1"/>
</dbReference>
<evidence type="ECO:0000256" key="9">
    <source>
        <dbReference type="ARBA" id="ARBA00023136"/>
    </source>
</evidence>
<comment type="subcellular location">
    <subcellularLocation>
        <location evidence="1 11">Cell outer membrane</location>
        <topology evidence="1 11">Multi-pass membrane protein</topology>
    </subcellularLocation>
</comment>
<evidence type="ECO:0000256" key="12">
    <source>
        <dbReference type="RuleBase" id="RU003357"/>
    </source>
</evidence>
<evidence type="ECO:0000259" key="14">
    <source>
        <dbReference type="Pfam" id="PF00593"/>
    </source>
</evidence>
<evidence type="ECO:0000256" key="4">
    <source>
        <dbReference type="ARBA" id="ARBA00022496"/>
    </source>
</evidence>
<dbReference type="Pfam" id="PF07715">
    <property type="entry name" value="Plug"/>
    <property type="match status" value="1"/>
</dbReference>
<organism evidence="16 17">
    <name type="scientific">Rhizorhabdus histidinilytica</name>
    <dbReference type="NCBI Taxonomy" id="439228"/>
    <lineage>
        <taxon>Bacteria</taxon>
        <taxon>Pseudomonadati</taxon>
        <taxon>Pseudomonadota</taxon>
        <taxon>Alphaproteobacteria</taxon>
        <taxon>Sphingomonadales</taxon>
        <taxon>Sphingomonadaceae</taxon>
        <taxon>Rhizorhabdus</taxon>
    </lineage>
</organism>
<keyword evidence="13" id="KW-0732">Signal</keyword>
<name>A0A1T5CV25_9SPHN</name>
<keyword evidence="17" id="KW-1185">Reference proteome</keyword>
<evidence type="ECO:0000256" key="6">
    <source>
        <dbReference type="ARBA" id="ARBA00023004"/>
    </source>
</evidence>
<keyword evidence="3 11" id="KW-1134">Transmembrane beta strand</keyword>
<keyword evidence="8 12" id="KW-0798">TonB box</keyword>
<dbReference type="SUPFAM" id="SSF56935">
    <property type="entry name" value="Porins"/>
    <property type="match status" value="1"/>
</dbReference>
<dbReference type="InterPro" id="IPR000531">
    <property type="entry name" value="Beta-barrel_TonB"/>
</dbReference>
<dbReference type="OrthoDB" id="7577471at2"/>
<evidence type="ECO:0000256" key="5">
    <source>
        <dbReference type="ARBA" id="ARBA00022692"/>
    </source>
</evidence>
<dbReference type="InterPro" id="IPR039426">
    <property type="entry name" value="TonB-dep_rcpt-like"/>
</dbReference>
<dbReference type="STRING" id="439228.SAMN06295920_104339"/>
<dbReference type="AlphaFoldDB" id="A0A1T5CV25"/>
<evidence type="ECO:0000256" key="8">
    <source>
        <dbReference type="ARBA" id="ARBA00023077"/>
    </source>
</evidence>
<comment type="similarity">
    <text evidence="11 12">Belongs to the TonB-dependent receptor family.</text>
</comment>
<evidence type="ECO:0000256" key="13">
    <source>
        <dbReference type="SAM" id="SignalP"/>
    </source>
</evidence>
<keyword evidence="10 11" id="KW-0998">Cell outer membrane</keyword>
<evidence type="ECO:0000256" key="11">
    <source>
        <dbReference type="PROSITE-ProRule" id="PRU01360"/>
    </source>
</evidence>
<feature type="chain" id="PRO_5012752678" evidence="13">
    <location>
        <begin position="23"/>
        <end position="755"/>
    </location>
</feature>
<dbReference type="PROSITE" id="PS52016">
    <property type="entry name" value="TONB_DEPENDENT_REC_3"/>
    <property type="match status" value="1"/>
</dbReference>
<keyword evidence="4" id="KW-0410">Iron transport</keyword>
<sequence length="755" mass="82689">MKKLHMAILCAGAASWASIAAAQGVPAQAAAVDDGGEIVVTAQKRAQSVQDVGISLTAIGADELRRNQMTDVNQLANQISNVVATTSSNLPAFTVRGIGLNEFASNFDSPVAVHIDEVYKSKPYMLSMPFYDIQRVEALKGPQGTLFGRNTTGGSVNYYTQEPQFTPSGGFNASIDNYGRVRGDGFLNQPLSDTVAARASYYVAQGWGGPYRNLLTGKDFGKPNQLAGRLQLKWAGEGTTARLMVYGFKDKSQLTPYKSPGLFNPDGSYCAAVFTGAIQKDRDACLKFGPFVPGADPRGLRETQSIRNMNADAPWKADNSAFGGYLRLEQEAGAFQLTSITAYDQFVRDQVDDGDNTPYIAVNQLLYSRIKQFSQELRATAKFDRLNVLIGGFFEHDSIDEANSANTIENPLPGLPPFAPRLAADFKQKVRSLAIFTNNEYALTDQLSLIVGLRYTNDRTKIDGAAYLGADDPSGRRHLVTPVIPVDALVAHRTDGTTSFRGGINWKASRDQLFYASISRGFRSGGYSVPFGGVITTFDPERLTAYEIGSKSRLLGRTLDLNLAAFFYDYKDIQTNVDDPLSPLVPITRNIGGSRTYGAEAELTWRPDPSWTVRLGGSYLDAKFRNTTAVITTYAGPVPLDGKRPVNTPKWTAQGMIQKSVPLNDDLDLIGSTDFKYTAKRYLEATNQLFDRAPAYWVQNARLAVASKSGGWEIAAWGKNIFNKDYLTYINNISFFRIEIYGEPVSYGLSASIKF</sequence>